<accession>A0A6P5A631</accession>
<evidence type="ECO:0000256" key="1">
    <source>
        <dbReference type="ARBA" id="ARBA00006431"/>
    </source>
</evidence>
<proteinExistence type="inferred from homology"/>
<keyword evidence="2" id="KW-0106">Calcium</keyword>
<dbReference type="Proteomes" id="UP000515135">
    <property type="component" value="Unplaced"/>
</dbReference>
<dbReference type="OrthoDB" id="9984160at2759"/>
<feature type="chain" id="PRO_5027565341" evidence="3">
    <location>
        <begin position="20"/>
        <end position="365"/>
    </location>
</feature>
<dbReference type="GO" id="GO:0005783">
    <property type="term" value="C:endoplasmic reticulum"/>
    <property type="evidence" value="ECO:0007669"/>
    <property type="project" value="TreeGrafter"/>
</dbReference>
<dbReference type="Pfam" id="PF13202">
    <property type="entry name" value="EF-hand_5"/>
    <property type="match status" value="5"/>
</dbReference>
<organism evidence="5 6">
    <name type="scientific">Branchiostoma belcheri</name>
    <name type="common">Amphioxus</name>
    <dbReference type="NCBI Taxonomy" id="7741"/>
    <lineage>
        <taxon>Eukaryota</taxon>
        <taxon>Metazoa</taxon>
        <taxon>Chordata</taxon>
        <taxon>Cephalochordata</taxon>
        <taxon>Leptocardii</taxon>
        <taxon>Amphioxiformes</taxon>
        <taxon>Branchiostomatidae</taxon>
        <taxon>Branchiostoma</taxon>
    </lineage>
</organism>
<protein>
    <submittedName>
        <fullName evidence="6">Uncharacterized protein LOC109485748</fullName>
    </submittedName>
</protein>
<dbReference type="KEGG" id="bbel:109485748"/>
<dbReference type="InterPro" id="IPR002048">
    <property type="entry name" value="EF_hand_dom"/>
</dbReference>
<feature type="domain" description="EF-hand" evidence="4">
    <location>
        <begin position="66"/>
        <end position="101"/>
    </location>
</feature>
<dbReference type="SMART" id="SM00054">
    <property type="entry name" value="EFh"/>
    <property type="match status" value="5"/>
</dbReference>
<reference evidence="6" key="1">
    <citation type="submission" date="2025-08" db="UniProtKB">
        <authorList>
            <consortium name="RefSeq"/>
        </authorList>
    </citation>
    <scope>IDENTIFICATION</scope>
    <source>
        <tissue evidence="6">Gonad</tissue>
    </source>
</reference>
<dbReference type="RefSeq" id="XP_019644983.1">
    <property type="nucleotide sequence ID" value="XM_019789424.1"/>
</dbReference>
<feature type="signal peptide" evidence="3">
    <location>
        <begin position="1"/>
        <end position="19"/>
    </location>
</feature>
<feature type="domain" description="EF-hand" evidence="4">
    <location>
        <begin position="298"/>
        <end position="327"/>
    </location>
</feature>
<evidence type="ECO:0000313" key="5">
    <source>
        <dbReference type="Proteomes" id="UP000515135"/>
    </source>
</evidence>
<dbReference type="InterPro" id="IPR018247">
    <property type="entry name" value="EF_Hand_1_Ca_BS"/>
</dbReference>
<name>A0A6P5A631_BRABE</name>
<evidence type="ECO:0000256" key="2">
    <source>
        <dbReference type="ARBA" id="ARBA00022837"/>
    </source>
</evidence>
<dbReference type="PANTHER" id="PTHR10827">
    <property type="entry name" value="RETICULOCALBIN"/>
    <property type="match status" value="1"/>
</dbReference>
<feature type="domain" description="EF-hand" evidence="4">
    <location>
        <begin position="188"/>
        <end position="214"/>
    </location>
</feature>
<keyword evidence="5" id="KW-1185">Reference proteome</keyword>
<keyword evidence="3" id="KW-0732">Signal</keyword>
<sequence length="365" mass="40481">MGPFILFFVAMATASPVRRQSTFGIMDLDGDGRLSKSEVLASMTLDQAILAVDHDGDGFFSPLQVFQLTDDAQIFHVLDADHDGRVSYDEVRAGTNMARIFDREDTNMDGYLDGPEADKIVFIFTEVFTHGLWYYSRDQIDADGDQLLSKDEVLNAITLDQVFAAADDDQDGAFSQVQMEVTFNPTTFQTLDANADGKVSFGEFRKVMDMGDVYDFNDIDGSGFLEDPEQRSIVGVYNLIQNVGAAFPADPNLDTDGDGKLSKQEVMSAMTLEQIMLANDADADGKFSEIDILSYFSRDYFARMDADGDGFVTFAEMRAVIDVGSFFDYCDADGNGFLESLEQYKVIALYYPILFYDFSNTAGTN</sequence>
<gene>
    <name evidence="6" type="primary">LOC109485748</name>
</gene>
<dbReference type="InterPro" id="IPR011992">
    <property type="entry name" value="EF-hand-dom_pair"/>
</dbReference>
<comment type="similarity">
    <text evidence="1">Belongs to the CREC family.</text>
</comment>
<evidence type="ECO:0000256" key="3">
    <source>
        <dbReference type="SAM" id="SignalP"/>
    </source>
</evidence>
<dbReference type="GeneID" id="109485748"/>
<dbReference type="Gene3D" id="1.10.238.10">
    <property type="entry name" value="EF-hand"/>
    <property type="match status" value="4"/>
</dbReference>
<evidence type="ECO:0000259" key="4">
    <source>
        <dbReference type="PROSITE" id="PS50222"/>
    </source>
</evidence>
<feature type="domain" description="EF-hand" evidence="4">
    <location>
        <begin position="253"/>
        <end position="276"/>
    </location>
</feature>
<dbReference type="SUPFAM" id="SSF47473">
    <property type="entry name" value="EF-hand"/>
    <property type="match status" value="3"/>
</dbReference>
<dbReference type="AlphaFoldDB" id="A0A6P5A631"/>
<evidence type="ECO:0000313" key="6">
    <source>
        <dbReference type="RefSeq" id="XP_019644983.1"/>
    </source>
</evidence>
<dbReference type="GO" id="GO:0005509">
    <property type="term" value="F:calcium ion binding"/>
    <property type="evidence" value="ECO:0007669"/>
    <property type="project" value="InterPro"/>
</dbReference>
<dbReference type="PANTHER" id="PTHR10827:SF52">
    <property type="entry name" value="IP16409P"/>
    <property type="match status" value="1"/>
</dbReference>
<dbReference type="PROSITE" id="PS50222">
    <property type="entry name" value="EF_HAND_2"/>
    <property type="match status" value="4"/>
</dbReference>
<dbReference type="PROSITE" id="PS00018">
    <property type="entry name" value="EF_HAND_1"/>
    <property type="match status" value="6"/>
</dbReference>